<dbReference type="EMBL" id="CAJOBA010059051">
    <property type="protein sequence ID" value="CAF4312935.1"/>
    <property type="molecule type" value="Genomic_DNA"/>
</dbReference>
<sequence>MCAAYLRKKFPILRSHNDRRHYPVTLHLFGSMGDGQYNLKFENNNKCEYDVMYVPNVTIQSESDLEYLQDAPGFARIRCSNELMQHIPHAFIGDQAFINGFQLKQEIHSILKQQNLRNLGSSSTAVDQASILLQYNDLRDPPDEDVLTKIETYRNSLSNEMRENACRNLNIWYLSWMQIFEKKFDQTIQNITKDLFGIDITNEFLVKQHRKGLTNVAVLKWLILSLVGVPVPENLAHKIRLVIDFYKQYRHMINVENVEKYKSDTKNGEKVSEDCDVVIGFELKFWPRVALNRLAYLKRHNKRVYNIVKNSPVYIIPKSSERNVSRYEASFDFRFSFSAAEEKLAQSRSKIENKLNEVARKVYYLYLRQNESKHDHYIRSYFIKTCVLWLCEQNQLDQIKLTNDDELTRILTKLFVEFARTKVKDKLCPHYFIENLNILAYYDDCVIQLAYQALESVDIVQKIDDIDTVEWLEVLKFCPDMIRCYRKFQIDNFNDHSSIYIADKYDSSLRLLFLCFYILENNNPNWWNQWCDTILISTSVTEAMNIDQLSISDIVIIVHDLFYAIQRMWPFFRYILTEDEIAQRYARKQRTLINYAIRICEKWMYDAQLNRLMGQTRTKEIKCGQDAKKIRVINYSSSKEDGIIFENSSSNENQCLIV</sequence>
<dbReference type="Proteomes" id="UP000682733">
    <property type="component" value="Unassembled WGS sequence"/>
</dbReference>
<reference evidence="3" key="1">
    <citation type="submission" date="2021-02" db="EMBL/GenBank/DDBJ databases">
        <authorList>
            <person name="Nowell W R."/>
        </authorList>
    </citation>
    <scope>NUCLEOTIDE SEQUENCE</scope>
</reference>
<comment type="caution">
    <text evidence="3">The sequence shown here is derived from an EMBL/GenBank/DDBJ whole genome shotgun (WGS) entry which is preliminary data.</text>
</comment>
<dbReference type="AlphaFoldDB" id="A0A8S2FPJ5"/>
<organism evidence="3 5">
    <name type="scientific">Didymodactylos carnosus</name>
    <dbReference type="NCBI Taxonomy" id="1234261"/>
    <lineage>
        <taxon>Eukaryota</taxon>
        <taxon>Metazoa</taxon>
        <taxon>Spiralia</taxon>
        <taxon>Gnathifera</taxon>
        <taxon>Rotifera</taxon>
        <taxon>Eurotatoria</taxon>
        <taxon>Bdelloidea</taxon>
        <taxon>Philodinida</taxon>
        <taxon>Philodinidae</taxon>
        <taxon>Didymodactylos</taxon>
    </lineage>
</organism>
<evidence type="ECO:0000256" key="1">
    <source>
        <dbReference type="ARBA" id="ARBA00008307"/>
    </source>
</evidence>
<accession>A0A8S2FPJ5</accession>
<protein>
    <recommendedName>
        <fullName evidence="2">Mab-21-like HhH/H2TH-like domain-containing protein</fullName>
    </recommendedName>
</protein>
<evidence type="ECO:0000313" key="5">
    <source>
        <dbReference type="Proteomes" id="UP000677228"/>
    </source>
</evidence>
<dbReference type="Proteomes" id="UP000677228">
    <property type="component" value="Unassembled WGS sequence"/>
</dbReference>
<evidence type="ECO:0000259" key="2">
    <source>
        <dbReference type="Pfam" id="PF20266"/>
    </source>
</evidence>
<dbReference type="EMBL" id="CAJNOK010036876">
    <property type="protein sequence ID" value="CAF1526234.1"/>
    <property type="molecule type" value="Genomic_DNA"/>
</dbReference>
<name>A0A8S2FPJ5_9BILA</name>
<dbReference type="InterPro" id="IPR046906">
    <property type="entry name" value="Mab-21_HhH/H2TH-like"/>
</dbReference>
<gene>
    <name evidence="3" type="ORF">OVA965_LOCUS38028</name>
    <name evidence="4" type="ORF">TMI583_LOCUS39162</name>
</gene>
<evidence type="ECO:0000313" key="4">
    <source>
        <dbReference type="EMBL" id="CAF4312935.1"/>
    </source>
</evidence>
<evidence type="ECO:0000313" key="3">
    <source>
        <dbReference type="EMBL" id="CAF1526234.1"/>
    </source>
</evidence>
<dbReference type="Pfam" id="PF20266">
    <property type="entry name" value="Mab-21_C"/>
    <property type="match status" value="1"/>
</dbReference>
<feature type="domain" description="Mab-21-like HhH/H2TH-like" evidence="2">
    <location>
        <begin position="368"/>
        <end position="455"/>
    </location>
</feature>
<comment type="similarity">
    <text evidence="1">Belongs to the mab-21 family.</text>
</comment>
<dbReference type="PANTHER" id="PTHR10656">
    <property type="entry name" value="CELL FATE DETERMINING PROTEIN MAB21-RELATED"/>
    <property type="match status" value="1"/>
</dbReference>
<dbReference type="Gene3D" id="1.10.1410.40">
    <property type="match status" value="1"/>
</dbReference>
<proteinExistence type="inferred from homology"/>
<dbReference type="PANTHER" id="PTHR10656:SF42">
    <property type="entry name" value="CYCLIC GMP-AMP SYNTHASE-LIKE PROTEIN-RELATED"/>
    <property type="match status" value="1"/>
</dbReference>
<feature type="non-terminal residue" evidence="3">
    <location>
        <position position="658"/>
    </location>
</feature>